<sequence length="168" mass="17961">MKKLGVIVLFCLCASFSVTAQEGFAVKAGINNVSAKVDLGAFGGNVTNGELGFYVGGGYNFELDDTWAIEPSALLSIVSDLTSLYIPVMAKYEVAESFTIQAGPQINYLLEDVPDGAFGLDLAIGGGYQIDDNWFVEARYGFEISRGGDFGDSVDYNTLTIGAGYRFN</sequence>
<feature type="chain" id="PRO_5047265697" evidence="2">
    <location>
        <begin position="21"/>
        <end position="168"/>
    </location>
</feature>
<dbReference type="InterPro" id="IPR011250">
    <property type="entry name" value="OMP/PagP_B-barrel"/>
</dbReference>
<keyword evidence="5" id="KW-1185">Reference proteome</keyword>
<reference evidence="5" key="1">
    <citation type="journal article" date="2019" name="Int. J. Syst. Evol. Microbiol.">
        <title>The Global Catalogue of Microorganisms (GCM) 10K type strain sequencing project: providing services to taxonomists for standard genome sequencing and annotation.</title>
        <authorList>
            <consortium name="The Broad Institute Genomics Platform"/>
            <consortium name="The Broad Institute Genome Sequencing Center for Infectious Disease"/>
            <person name="Wu L."/>
            <person name="Ma J."/>
        </authorList>
    </citation>
    <scope>NUCLEOTIDE SEQUENCE [LARGE SCALE GENOMIC DNA]</scope>
    <source>
        <strain evidence="5">CCUG 61948</strain>
    </source>
</reference>
<gene>
    <name evidence="4" type="ORF">ACFQZJ_06380</name>
</gene>
<name>A0ABW3B241_9FLAO</name>
<keyword evidence="1 2" id="KW-0732">Signal</keyword>
<evidence type="ECO:0000313" key="4">
    <source>
        <dbReference type="EMBL" id="MFD0797079.1"/>
    </source>
</evidence>
<evidence type="ECO:0000313" key="5">
    <source>
        <dbReference type="Proteomes" id="UP001597012"/>
    </source>
</evidence>
<evidence type="ECO:0000259" key="3">
    <source>
        <dbReference type="Pfam" id="PF13505"/>
    </source>
</evidence>
<evidence type="ECO:0000256" key="1">
    <source>
        <dbReference type="ARBA" id="ARBA00022729"/>
    </source>
</evidence>
<evidence type="ECO:0000256" key="2">
    <source>
        <dbReference type="SAM" id="SignalP"/>
    </source>
</evidence>
<dbReference type="SUPFAM" id="SSF56925">
    <property type="entry name" value="OMPA-like"/>
    <property type="match status" value="1"/>
</dbReference>
<dbReference type="Pfam" id="PF13505">
    <property type="entry name" value="OMP_b-brl"/>
    <property type="match status" value="1"/>
</dbReference>
<comment type="caution">
    <text evidence="4">The sequence shown here is derived from an EMBL/GenBank/DDBJ whole genome shotgun (WGS) entry which is preliminary data.</text>
</comment>
<dbReference type="RefSeq" id="WP_379933179.1">
    <property type="nucleotide sequence ID" value="NZ_JBHTHY010000004.1"/>
</dbReference>
<dbReference type="Gene3D" id="2.40.160.40">
    <property type="entry name" value="monomeric porin ompg"/>
    <property type="match status" value="1"/>
</dbReference>
<feature type="signal peptide" evidence="2">
    <location>
        <begin position="1"/>
        <end position="20"/>
    </location>
</feature>
<accession>A0ABW3B241</accession>
<protein>
    <submittedName>
        <fullName evidence="4">Outer membrane beta-barrel protein</fullName>
    </submittedName>
</protein>
<feature type="domain" description="Outer membrane protein beta-barrel" evidence="3">
    <location>
        <begin position="7"/>
        <end position="167"/>
    </location>
</feature>
<organism evidence="4 5">
    <name type="scientific">Maribacter chungangensis</name>
    <dbReference type="NCBI Taxonomy" id="1069117"/>
    <lineage>
        <taxon>Bacteria</taxon>
        <taxon>Pseudomonadati</taxon>
        <taxon>Bacteroidota</taxon>
        <taxon>Flavobacteriia</taxon>
        <taxon>Flavobacteriales</taxon>
        <taxon>Flavobacteriaceae</taxon>
        <taxon>Maribacter</taxon>
    </lineage>
</organism>
<proteinExistence type="predicted"/>
<dbReference type="InterPro" id="IPR027385">
    <property type="entry name" value="Beta-barrel_OMP"/>
</dbReference>
<dbReference type="InterPro" id="IPR053713">
    <property type="entry name" value="Bact_OM_Channel_sf"/>
</dbReference>
<dbReference type="EMBL" id="JBHTHY010000004">
    <property type="protein sequence ID" value="MFD0797079.1"/>
    <property type="molecule type" value="Genomic_DNA"/>
</dbReference>
<dbReference type="Proteomes" id="UP001597012">
    <property type="component" value="Unassembled WGS sequence"/>
</dbReference>